<sequence>MTCPAYKSFNGVYERKFRIHLELKITFSYYGETASKCRCLAKAIEIAFTLKEQKCTEGILKGFKQYTIVLRVTLAVNKVVHYDN</sequence>
<dbReference type="AlphaFoldDB" id="A0A1I7XA93"/>
<organism evidence="1 2">
    <name type="scientific">Heterorhabditis bacteriophora</name>
    <name type="common">Entomopathogenic nematode worm</name>
    <dbReference type="NCBI Taxonomy" id="37862"/>
    <lineage>
        <taxon>Eukaryota</taxon>
        <taxon>Metazoa</taxon>
        <taxon>Ecdysozoa</taxon>
        <taxon>Nematoda</taxon>
        <taxon>Chromadorea</taxon>
        <taxon>Rhabditida</taxon>
        <taxon>Rhabditina</taxon>
        <taxon>Rhabditomorpha</taxon>
        <taxon>Strongyloidea</taxon>
        <taxon>Heterorhabditidae</taxon>
        <taxon>Heterorhabditis</taxon>
    </lineage>
</organism>
<protein>
    <submittedName>
        <fullName evidence="2">60S ribosomal protein L31</fullName>
    </submittedName>
</protein>
<evidence type="ECO:0000313" key="2">
    <source>
        <dbReference type="WBParaSite" id="Hba_14284"/>
    </source>
</evidence>
<accession>A0A1I7XA93</accession>
<reference evidence="2" key="1">
    <citation type="submission" date="2016-11" db="UniProtKB">
        <authorList>
            <consortium name="WormBaseParasite"/>
        </authorList>
    </citation>
    <scope>IDENTIFICATION</scope>
</reference>
<evidence type="ECO:0000313" key="1">
    <source>
        <dbReference type="Proteomes" id="UP000095283"/>
    </source>
</evidence>
<dbReference type="Proteomes" id="UP000095283">
    <property type="component" value="Unplaced"/>
</dbReference>
<dbReference type="WBParaSite" id="Hba_14284">
    <property type="protein sequence ID" value="Hba_14284"/>
    <property type="gene ID" value="Hba_14284"/>
</dbReference>
<keyword evidence="1" id="KW-1185">Reference proteome</keyword>
<proteinExistence type="predicted"/>
<name>A0A1I7XA93_HETBA</name>